<evidence type="ECO:0000256" key="3">
    <source>
        <dbReference type="ARBA" id="ARBA00023242"/>
    </source>
</evidence>
<dbReference type="FunCoup" id="A0A482X6C8">
    <property type="interactions" value="2312"/>
</dbReference>
<dbReference type="STRING" id="195883.A0A482X6C8"/>
<dbReference type="PROSITE" id="PS50234">
    <property type="entry name" value="VWFA"/>
    <property type="match status" value="1"/>
</dbReference>
<comment type="similarity">
    <text evidence="4">Belongs to the Integrator subunit 14 family.</text>
</comment>
<dbReference type="InterPro" id="IPR036465">
    <property type="entry name" value="vWFA_dom_sf"/>
</dbReference>
<dbReference type="GO" id="GO:0034472">
    <property type="term" value="P:snRNA 3'-end processing"/>
    <property type="evidence" value="ECO:0007669"/>
    <property type="project" value="TreeGrafter"/>
</dbReference>
<dbReference type="CDD" id="cd00198">
    <property type="entry name" value="vWFA"/>
    <property type="match status" value="1"/>
</dbReference>
<feature type="region of interest" description="Disordered" evidence="5">
    <location>
        <begin position="355"/>
        <end position="374"/>
    </location>
</feature>
<protein>
    <recommendedName>
        <fullName evidence="2">Integrator complex subunit 14</fullName>
    </recommendedName>
</protein>
<dbReference type="AlphaFoldDB" id="A0A482X6C8"/>
<dbReference type="GO" id="GO:0032039">
    <property type="term" value="C:integrator complex"/>
    <property type="evidence" value="ECO:0007669"/>
    <property type="project" value="InterPro"/>
</dbReference>
<dbReference type="PANTHER" id="PTHR13532">
    <property type="match status" value="1"/>
</dbReference>
<dbReference type="OrthoDB" id="2374335at2759"/>
<dbReference type="Pfam" id="PF13519">
    <property type="entry name" value="VWA_2"/>
    <property type="match status" value="1"/>
</dbReference>
<feature type="domain" description="VWFA" evidence="6">
    <location>
        <begin position="2"/>
        <end position="188"/>
    </location>
</feature>
<dbReference type="InterPro" id="IPR046471">
    <property type="entry name" value="IntS14_C"/>
</dbReference>
<dbReference type="InterPro" id="IPR045814">
    <property type="entry name" value="IntS14_b-barrel"/>
</dbReference>
<evidence type="ECO:0000256" key="2">
    <source>
        <dbReference type="ARBA" id="ARBA00016816"/>
    </source>
</evidence>
<dbReference type="PANTHER" id="PTHR13532:SF3">
    <property type="entry name" value="INTEGRATOR COMPLEX SUBUNIT 14"/>
    <property type="match status" value="1"/>
</dbReference>
<dbReference type="Pfam" id="PF20504">
    <property type="entry name" value="IntS14_C"/>
    <property type="match status" value="1"/>
</dbReference>
<name>A0A482X6C8_LAOST</name>
<dbReference type="InterPro" id="IPR002035">
    <property type="entry name" value="VWF_A"/>
</dbReference>
<dbReference type="EMBL" id="QKKF02016774">
    <property type="protein sequence ID" value="RZF41439.1"/>
    <property type="molecule type" value="Genomic_DNA"/>
</dbReference>
<sequence length="488" mass="53462">MPTIVAVDVSLSMAQPVALDSGETFTRLQLAIHGINTLLDYFSMYSKLEFVAVVAFSSTCEVISHFTRDFDQLKLKLNRLEECDKQDIESALQAINTIVLSEWGTATPCQVILITDGDTRYDAINLSQPSATLPFPFPGKMVAVALTSPGTLTPNLRRLVEVSGGDGSVVVPDSQLSPTCVQNLFHKLAEDNYSSFTGTLKCGHLSCKVILSPSPVPYTKTTDFDLETMSLTGLLEICGFVEVAHVGSPAAVSRHLVLPHPTSAATPASHAAVKVEPPESDDDNHDDGRTPSFCVLLHGALKVENMAALCQVGNDWYGVLYSWADSKKKSNLMLTLLEPGTDTVPWLGNFKHLGVPSDPENKNPEETFPVRPPEKRSYSQNCVVWIRQAGLQSDIQKILRHARKLPEKTSHFYKELNRVRRAAISLGFMSLVDGLAAILERECTLLPGTAHPDCALQLTHAAGALRKPYSRDPKYNIMPMRTKYTDGD</sequence>
<reference evidence="7 8" key="1">
    <citation type="journal article" date="2017" name="Gigascience">
        <title>Genome sequence of the small brown planthopper, Laodelphax striatellus.</title>
        <authorList>
            <person name="Zhu J."/>
            <person name="Jiang F."/>
            <person name="Wang X."/>
            <person name="Yang P."/>
            <person name="Bao Y."/>
            <person name="Zhao W."/>
            <person name="Wang W."/>
            <person name="Lu H."/>
            <person name="Wang Q."/>
            <person name="Cui N."/>
            <person name="Li J."/>
            <person name="Chen X."/>
            <person name="Luo L."/>
            <person name="Yu J."/>
            <person name="Kang L."/>
            <person name="Cui F."/>
        </authorList>
    </citation>
    <scope>NUCLEOTIDE SEQUENCE [LARGE SCALE GENOMIC DNA]</scope>
    <source>
        <strain evidence="7">Lst14</strain>
    </source>
</reference>
<organism evidence="7 8">
    <name type="scientific">Laodelphax striatellus</name>
    <name type="common">Small brown planthopper</name>
    <name type="synonym">Delphax striatella</name>
    <dbReference type="NCBI Taxonomy" id="195883"/>
    <lineage>
        <taxon>Eukaryota</taxon>
        <taxon>Metazoa</taxon>
        <taxon>Ecdysozoa</taxon>
        <taxon>Arthropoda</taxon>
        <taxon>Hexapoda</taxon>
        <taxon>Insecta</taxon>
        <taxon>Pterygota</taxon>
        <taxon>Neoptera</taxon>
        <taxon>Paraneoptera</taxon>
        <taxon>Hemiptera</taxon>
        <taxon>Auchenorrhyncha</taxon>
        <taxon>Fulgoroidea</taxon>
        <taxon>Delphacidae</taxon>
        <taxon>Criomorphinae</taxon>
        <taxon>Laodelphax</taxon>
    </lineage>
</organism>
<dbReference type="InterPro" id="IPR039841">
    <property type="entry name" value="INTS14"/>
</dbReference>
<dbReference type="Pfam" id="PF19435">
    <property type="entry name" value="IntS14_b-barrel"/>
    <property type="match status" value="1"/>
</dbReference>
<evidence type="ECO:0000313" key="8">
    <source>
        <dbReference type="Proteomes" id="UP000291343"/>
    </source>
</evidence>
<evidence type="ECO:0000256" key="1">
    <source>
        <dbReference type="ARBA" id="ARBA00004123"/>
    </source>
</evidence>
<comment type="caution">
    <text evidence="7">The sequence shown here is derived from an EMBL/GenBank/DDBJ whole genome shotgun (WGS) entry which is preliminary data.</text>
</comment>
<dbReference type="InParanoid" id="A0A482X6C8"/>
<feature type="region of interest" description="Disordered" evidence="5">
    <location>
        <begin position="267"/>
        <end position="287"/>
    </location>
</feature>
<gene>
    <name evidence="7" type="ORF">LSTR_LSTR000153</name>
</gene>
<evidence type="ECO:0000313" key="7">
    <source>
        <dbReference type="EMBL" id="RZF41439.1"/>
    </source>
</evidence>
<accession>A0A482X6C8</accession>
<dbReference type="SUPFAM" id="SSF53300">
    <property type="entry name" value="vWA-like"/>
    <property type="match status" value="1"/>
</dbReference>
<dbReference type="Proteomes" id="UP000291343">
    <property type="component" value="Unassembled WGS sequence"/>
</dbReference>
<keyword evidence="8" id="KW-1185">Reference proteome</keyword>
<dbReference type="SMR" id="A0A482X6C8"/>
<dbReference type="Gene3D" id="3.40.50.410">
    <property type="entry name" value="von Willebrand factor, type A domain"/>
    <property type="match status" value="1"/>
</dbReference>
<proteinExistence type="inferred from homology"/>
<evidence type="ECO:0000256" key="5">
    <source>
        <dbReference type="SAM" id="MobiDB-lite"/>
    </source>
</evidence>
<comment type="subcellular location">
    <subcellularLocation>
        <location evidence="1">Nucleus</location>
    </subcellularLocation>
</comment>
<keyword evidence="3" id="KW-0539">Nucleus</keyword>
<evidence type="ECO:0000259" key="6">
    <source>
        <dbReference type="PROSITE" id="PS50234"/>
    </source>
</evidence>
<evidence type="ECO:0000256" key="4">
    <source>
        <dbReference type="ARBA" id="ARBA00061449"/>
    </source>
</evidence>